<dbReference type="RefSeq" id="WP_274198413.1">
    <property type="nucleotide sequence ID" value="NZ_JAQZAO010000001.1"/>
</dbReference>
<proteinExistence type="predicted"/>
<evidence type="ECO:0000313" key="3">
    <source>
        <dbReference type="Proteomes" id="UP001300763"/>
    </source>
</evidence>
<dbReference type="InterPro" id="IPR024344">
    <property type="entry name" value="MDMPI_metal-binding"/>
</dbReference>
<dbReference type="Pfam" id="PF11716">
    <property type="entry name" value="MDMPI_N"/>
    <property type="match status" value="1"/>
</dbReference>
<dbReference type="EMBL" id="JAQZAO010000001">
    <property type="protein sequence ID" value="MDD7963858.1"/>
    <property type="molecule type" value="Genomic_DNA"/>
</dbReference>
<sequence length="208" mass="21542">MTAPDPRPLLRAALDQVGGLVADTPADALDRPTPCTDWDVRALLGHLVGVHRRVAHVGAGGHFADIDAVPEVAAGTHAAAIATARADIDRVWGLDGADDADDAVLDRVLTVPWGTMPGRFVGFGYVQELTVHAWDLAVATGRADGLDPALAEAVEENAHRVLPAEPRGGPIPFGPPVPAAPDADAYTRLAAWLGRDPAFAADGSLAGR</sequence>
<dbReference type="Proteomes" id="UP001300763">
    <property type="component" value="Unassembled WGS sequence"/>
</dbReference>
<protein>
    <submittedName>
        <fullName evidence="2">TIGR03086 family metal-binding protein</fullName>
    </submittedName>
</protein>
<evidence type="ECO:0000259" key="1">
    <source>
        <dbReference type="Pfam" id="PF11716"/>
    </source>
</evidence>
<reference evidence="2 3" key="1">
    <citation type="submission" date="2023-02" db="EMBL/GenBank/DDBJ databases">
        <title>Genome sequencing required for Actinomycetospora new species description.</title>
        <authorList>
            <person name="Saimee Y."/>
            <person name="Duangmal K."/>
        </authorList>
    </citation>
    <scope>NUCLEOTIDE SEQUENCE [LARGE SCALE GENOMIC DNA]</scope>
    <source>
        <strain evidence="2 3">DW7H6</strain>
    </source>
</reference>
<dbReference type="SUPFAM" id="SSF109854">
    <property type="entry name" value="DinB/YfiT-like putative metalloenzymes"/>
    <property type="match status" value="1"/>
</dbReference>
<dbReference type="NCBIfam" id="TIGR03086">
    <property type="entry name" value="TIGR03086 family metal-binding protein"/>
    <property type="match status" value="1"/>
</dbReference>
<feature type="domain" description="Mycothiol-dependent maleylpyruvate isomerase metal-binding" evidence="1">
    <location>
        <begin position="10"/>
        <end position="137"/>
    </location>
</feature>
<dbReference type="InterPro" id="IPR017517">
    <property type="entry name" value="Maleyloyr_isom"/>
</dbReference>
<comment type="caution">
    <text evidence="2">The sequence shown here is derived from an EMBL/GenBank/DDBJ whole genome shotgun (WGS) entry which is preliminary data.</text>
</comment>
<evidence type="ECO:0000313" key="2">
    <source>
        <dbReference type="EMBL" id="MDD7963858.1"/>
    </source>
</evidence>
<gene>
    <name evidence="2" type="ORF">PGB27_00730</name>
</gene>
<dbReference type="InterPro" id="IPR034660">
    <property type="entry name" value="DinB/YfiT-like"/>
</dbReference>
<dbReference type="NCBIfam" id="TIGR03083">
    <property type="entry name" value="maleylpyruvate isomerase family mycothiol-dependent enzyme"/>
    <property type="match status" value="1"/>
</dbReference>
<accession>A0ABT5SPZ3</accession>
<dbReference type="InterPro" id="IPR017520">
    <property type="entry name" value="CHP03086"/>
</dbReference>
<name>A0ABT5SPZ3_9PSEU</name>
<keyword evidence="3" id="KW-1185">Reference proteome</keyword>
<organism evidence="2 3">
    <name type="scientific">Actinomycetospora lemnae</name>
    <dbReference type="NCBI Taxonomy" id="3019891"/>
    <lineage>
        <taxon>Bacteria</taxon>
        <taxon>Bacillati</taxon>
        <taxon>Actinomycetota</taxon>
        <taxon>Actinomycetes</taxon>
        <taxon>Pseudonocardiales</taxon>
        <taxon>Pseudonocardiaceae</taxon>
        <taxon>Actinomycetospora</taxon>
    </lineage>
</organism>
<dbReference type="Gene3D" id="1.20.120.450">
    <property type="entry name" value="dinb family like domain"/>
    <property type="match status" value="1"/>
</dbReference>